<feature type="domain" description="Peptidase M16 N-terminal" evidence="1">
    <location>
        <begin position="58"/>
        <end position="176"/>
    </location>
</feature>
<sequence length="687" mass="76135">MNTYTIKTKLSAFVILFFITLSISAQIDRSKQPKAGPAPKITLEEPGEFELKNGLKVLVVENHKLPRVSYSLRIDNNPIFEGEIAGVTSVLGAMLGNGTTSIPKDAFNEEIDFLGASLNIGFGNGYASSLSKYSERILELMADAVINPLLTEEEFEAEKTKLIENLKNSDKNPDAIAGRVGSALSFGKEHPYGEFTTIETINNITFDNVKAYYQQYMNPTNAYLVVIGDVDFRTIEKQVKKYFKNWETGASVSSTIPKPAESLPVPQINFIDVPGATQSNISVTNNVSLKMNDPDYFSALIADEILGGGGEGYLFLNLREKHGYTYGSYSSLGANRYGMGRFSTTAKVRNAVTDSAVVETLKEIKRINNEPVDAEVLRNVKAKYTGNFVMALERPQTIANYALNIKLNNLPKDFYETYLQKVNDVTIADVQAAAKKYMRPENARVIVVGNGSEVLENLEKVGLPIRYYDKYADLTEKPEYEIEMPADMNANKVLNAYIDAIGGKVNLDKVNSVYITAEAELQPGVVINLEMKKTIKNQSLQQISVMGQTQKQVLDGNVGYSLAQGQRKDMTEDEVKVAQVESSPFPEVNYLNGGVTLEKIEKIDGENAYKIKVDEKTSLYYSVETGLKIKEVEASEMGQSATFYSNYKDVSGIKFPFKISQTMGPRTIDFIVKEIKVNEGVTDADFE</sequence>
<evidence type="ECO:0000313" key="4">
    <source>
        <dbReference type="Proteomes" id="UP000198705"/>
    </source>
</evidence>
<feature type="domain" description="Peptidase M16 C-terminal" evidence="2">
    <location>
        <begin position="203"/>
        <end position="383"/>
    </location>
</feature>
<proteinExistence type="predicted"/>
<dbReference type="RefSeq" id="WP_092205942.1">
    <property type="nucleotide sequence ID" value="NZ_FOVN01000001.1"/>
</dbReference>
<reference evidence="4" key="1">
    <citation type="submission" date="2016-10" db="EMBL/GenBank/DDBJ databases">
        <authorList>
            <person name="Varghese N."/>
            <person name="Submissions S."/>
        </authorList>
    </citation>
    <scope>NUCLEOTIDE SEQUENCE [LARGE SCALE GENOMIC DNA]</scope>
    <source>
        <strain evidence="4">DSM 23925</strain>
    </source>
</reference>
<dbReference type="SUPFAM" id="SSF63411">
    <property type="entry name" value="LuxS/MPP-like metallohydrolase"/>
    <property type="match status" value="2"/>
</dbReference>
<accession>A0A1I4YYY1</accession>
<dbReference type="PANTHER" id="PTHR11851">
    <property type="entry name" value="METALLOPROTEASE"/>
    <property type="match status" value="1"/>
</dbReference>
<dbReference type="STRING" id="649333.SAMN04487989_101370"/>
<dbReference type="GO" id="GO:0046872">
    <property type="term" value="F:metal ion binding"/>
    <property type="evidence" value="ECO:0007669"/>
    <property type="project" value="InterPro"/>
</dbReference>
<keyword evidence="4" id="KW-1185">Reference proteome</keyword>
<dbReference type="InterPro" id="IPR011765">
    <property type="entry name" value="Pept_M16_N"/>
</dbReference>
<dbReference type="Pfam" id="PF05193">
    <property type="entry name" value="Peptidase_M16_C"/>
    <property type="match status" value="1"/>
</dbReference>
<protein>
    <submittedName>
        <fullName evidence="3">Predicted Zn-dependent peptidase</fullName>
    </submittedName>
</protein>
<dbReference type="InterPro" id="IPR007863">
    <property type="entry name" value="Peptidase_M16_C"/>
</dbReference>
<evidence type="ECO:0000259" key="1">
    <source>
        <dbReference type="Pfam" id="PF00675"/>
    </source>
</evidence>
<dbReference type="InterPro" id="IPR011249">
    <property type="entry name" value="Metalloenz_LuxS/M16"/>
</dbReference>
<dbReference type="AlphaFoldDB" id="A0A1I4YYY1"/>
<dbReference type="OrthoDB" id="9811314at2"/>
<dbReference type="Pfam" id="PF00675">
    <property type="entry name" value="Peptidase_M16"/>
    <property type="match status" value="1"/>
</dbReference>
<organism evidence="3 4">
    <name type="scientific">Bizionia echini</name>
    <dbReference type="NCBI Taxonomy" id="649333"/>
    <lineage>
        <taxon>Bacteria</taxon>
        <taxon>Pseudomonadati</taxon>
        <taxon>Bacteroidota</taxon>
        <taxon>Flavobacteriia</taxon>
        <taxon>Flavobacteriales</taxon>
        <taxon>Flavobacteriaceae</taxon>
        <taxon>Bizionia</taxon>
    </lineage>
</organism>
<gene>
    <name evidence="3" type="ORF">SAMN04487989_101370</name>
</gene>
<dbReference type="EMBL" id="FOVN01000001">
    <property type="protein sequence ID" value="SFN42860.1"/>
    <property type="molecule type" value="Genomic_DNA"/>
</dbReference>
<dbReference type="InterPro" id="IPR050361">
    <property type="entry name" value="MPP/UQCRC_Complex"/>
</dbReference>
<name>A0A1I4YYY1_9FLAO</name>
<evidence type="ECO:0000313" key="3">
    <source>
        <dbReference type="EMBL" id="SFN42860.1"/>
    </source>
</evidence>
<dbReference type="Gene3D" id="3.30.830.10">
    <property type="entry name" value="Metalloenzyme, LuxS/M16 peptidase-like"/>
    <property type="match status" value="2"/>
</dbReference>
<dbReference type="Proteomes" id="UP000198705">
    <property type="component" value="Unassembled WGS sequence"/>
</dbReference>
<evidence type="ECO:0000259" key="2">
    <source>
        <dbReference type="Pfam" id="PF05193"/>
    </source>
</evidence>